<dbReference type="AlphaFoldDB" id="A0A914RMH6"/>
<dbReference type="WBParaSite" id="PEQ_0000770901-mRNA-1">
    <property type="protein sequence ID" value="PEQ_0000770901-mRNA-1"/>
    <property type="gene ID" value="PEQ_0000770901"/>
</dbReference>
<proteinExistence type="predicted"/>
<accession>A0A914RMH6</accession>
<reference evidence="3" key="1">
    <citation type="submission" date="2022-11" db="UniProtKB">
        <authorList>
            <consortium name="WormBaseParasite"/>
        </authorList>
    </citation>
    <scope>IDENTIFICATION</scope>
</reference>
<organism evidence="2 3">
    <name type="scientific">Parascaris equorum</name>
    <name type="common">Equine roundworm</name>
    <dbReference type="NCBI Taxonomy" id="6256"/>
    <lineage>
        <taxon>Eukaryota</taxon>
        <taxon>Metazoa</taxon>
        <taxon>Ecdysozoa</taxon>
        <taxon>Nematoda</taxon>
        <taxon>Chromadorea</taxon>
        <taxon>Rhabditida</taxon>
        <taxon>Spirurina</taxon>
        <taxon>Ascaridomorpha</taxon>
        <taxon>Ascaridoidea</taxon>
        <taxon>Ascarididae</taxon>
        <taxon>Parascaris</taxon>
    </lineage>
</organism>
<keyword evidence="2" id="KW-1185">Reference proteome</keyword>
<sequence length="79" mass="8622">MHSSSAVVLSRILSEVESYAGSGAASRLPKEEEESCNESDKEEAMVDSIPIVRPKSAKKGPFDFDGTRLVQELNNEHTV</sequence>
<dbReference type="Proteomes" id="UP000887564">
    <property type="component" value="Unplaced"/>
</dbReference>
<protein>
    <submittedName>
        <fullName evidence="3">Uncharacterized protein</fullName>
    </submittedName>
</protein>
<name>A0A914RMH6_PAREQ</name>
<evidence type="ECO:0000256" key="1">
    <source>
        <dbReference type="SAM" id="MobiDB-lite"/>
    </source>
</evidence>
<evidence type="ECO:0000313" key="3">
    <source>
        <dbReference type="WBParaSite" id="PEQ_0000770901-mRNA-1"/>
    </source>
</evidence>
<feature type="region of interest" description="Disordered" evidence="1">
    <location>
        <begin position="20"/>
        <end position="44"/>
    </location>
</feature>
<evidence type="ECO:0000313" key="2">
    <source>
        <dbReference type="Proteomes" id="UP000887564"/>
    </source>
</evidence>